<evidence type="ECO:0000259" key="11">
    <source>
        <dbReference type="PROSITE" id="PS50850"/>
    </source>
</evidence>
<dbReference type="GeneID" id="96006487"/>
<feature type="transmembrane region" description="Helical" evidence="10">
    <location>
        <begin position="446"/>
        <end position="471"/>
    </location>
</feature>
<feature type="transmembrane region" description="Helical" evidence="10">
    <location>
        <begin position="389"/>
        <end position="408"/>
    </location>
</feature>
<dbReference type="EMBL" id="JAAQHG020000017">
    <property type="protein sequence ID" value="KAL1585816.1"/>
    <property type="molecule type" value="Genomic_DNA"/>
</dbReference>
<dbReference type="FunFam" id="1.20.1250.20:FF:000011">
    <property type="entry name" value="MFS multidrug transporter, putative"/>
    <property type="match status" value="1"/>
</dbReference>
<feature type="transmembrane region" description="Helical" evidence="10">
    <location>
        <begin position="144"/>
        <end position="162"/>
    </location>
</feature>
<dbReference type="GO" id="GO:0005886">
    <property type="term" value="C:plasma membrane"/>
    <property type="evidence" value="ECO:0007669"/>
    <property type="project" value="TreeGrafter"/>
</dbReference>
<dbReference type="PROSITE" id="PS50850">
    <property type="entry name" value="MFS"/>
    <property type="match status" value="1"/>
</dbReference>
<comment type="caution">
    <text evidence="12">The sequence shown here is derived from an EMBL/GenBank/DDBJ whole genome shotgun (WGS) entry which is preliminary data.</text>
</comment>
<keyword evidence="4 10" id="KW-0472">Membrane</keyword>
<comment type="function">
    <text evidence="6">MFS transporter; part of the gene cluster that mediates the biosynthesis of cercosporin, a light-activated, non-host-selective toxin. The perylenequinone chromophore of cercosporin absorbs light energy to attain an electronically-activated triplet state and produces active oxygen species such as the hydroxyl radical, superoxide, hydrogen peroxide or singlet oxygen upon reaction with oxygen molecules. These reactive oxygen species cause damage to various cellular components including lipids, proteins and nucleic acids. Responsible for secretion and accumulation of cercosporin, but does not play any roles in self-protection against the toxicity of cercosporin.</text>
</comment>
<evidence type="ECO:0000256" key="6">
    <source>
        <dbReference type="ARBA" id="ARBA00053977"/>
    </source>
</evidence>
<sequence length="520" mass="56488">MVSNPSSLEDIDAEKNAEDQNDTPPGTSQQFPADQSATQATGASLDHETKRSEEHIVDWEKDDPSNPKNFPFWYKNWITFQLGMLALAASAASAIISSASDRISARFNISQEVTVLNVSLFIIGFAVGPLLWAPVSELFGRKWSILPAMYVLALFSIGTATSQTPAAMFITRFFGGCFGSAPVSNVSAALGDLYAPKARGIAMSLYAVAVVGGPTLSPVIGAGIVTNPALSWRWVEYISAIWVSAVTTLALFCMPELYAPVLLKRKAQRLRKSTGDTRYWHPHEENKLDFNSIVTKHLSRPLLMLTTEPMVTCIAFYASFVYGLLYLSLQVFPIVFSEDREWPLVVSTLPFLGLFVGVLAALGVNLGFQPRYARIVDLNKGRAVPEGRLAPMVVGGFLFAIGLFWFGWTAAPSIPWPAPVVATAFIGAGFNIIFQQCLNFLVDTYGLYAASAVSANTFLRSILAAGLPMAARPMFHTLGVGPAMSILGGVACLALPVPFLFMRYGLRLRKMSKFAPVVED</sequence>
<keyword evidence="13" id="KW-1185">Reference proteome</keyword>
<dbReference type="InterPro" id="IPR020846">
    <property type="entry name" value="MFS_dom"/>
</dbReference>
<feature type="transmembrane region" description="Helical" evidence="10">
    <location>
        <begin position="349"/>
        <end position="368"/>
    </location>
</feature>
<feature type="transmembrane region" description="Helical" evidence="10">
    <location>
        <begin position="310"/>
        <end position="329"/>
    </location>
</feature>
<dbReference type="GO" id="GO:0022857">
    <property type="term" value="F:transmembrane transporter activity"/>
    <property type="evidence" value="ECO:0007669"/>
    <property type="project" value="InterPro"/>
</dbReference>
<organism evidence="12 13">
    <name type="scientific">Cladosporium halotolerans</name>
    <dbReference type="NCBI Taxonomy" id="1052096"/>
    <lineage>
        <taxon>Eukaryota</taxon>
        <taxon>Fungi</taxon>
        <taxon>Dikarya</taxon>
        <taxon>Ascomycota</taxon>
        <taxon>Pezizomycotina</taxon>
        <taxon>Dothideomycetes</taxon>
        <taxon>Dothideomycetidae</taxon>
        <taxon>Cladosporiales</taxon>
        <taxon>Cladosporiaceae</taxon>
        <taxon>Cladosporium</taxon>
    </lineage>
</organism>
<feature type="transmembrane region" description="Helical" evidence="10">
    <location>
        <begin position="77"/>
        <end position="101"/>
    </location>
</feature>
<protein>
    <recommendedName>
        <fullName evidence="7">Cercosporin MFS transporter CTB4</fullName>
    </recommendedName>
    <alternativeName>
        <fullName evidence="8">Cercosporin toxin biosynthesis cluster protein 4</fullName>
    </alternativeName>
</protein>
<feature type="transmembrane region" description="Helical" evidence="10">
    <location>
        <begin position="414"/>
        <end position="434"/>
    </location>
</feature>
<accession>A0AB34KQ85</accession>
<gene>
    <name evidence="12" type="ORF">WHR41_05044</name>
</gene>
<feature type="transmembrane region" description="Helical" evidence="10">
    <location>
        <begin position="237"/>
        <end position="263"/>
    </location>
</feature>
<evidence type="ECO:0000256" key="8">
    <source>
        <dbReference type="ARBA" id="ARBA00077167"/>
    </source>
</evidence>
<dbReference type="Proteomes" id="UP000803884">
    <property type="component" value="Unassembled WGS sequence"/>
</dbReference>
<evidence type="ECO:0000256" key="10">
    <source>
        <dbReference type="SAM" id="Phobius"/>
    </source>
</evidence>
<dbReference type="AlphaFoldDB" id="A0AB34KQ85"/>
<keyword evidence="2 10" id="KW-0812">Transmembrane</keyword>
<dbReference type="CDD" id="cd17323">
    <property type="entry name" value="MFS_Tpo1_MDR_like"/>
    <property type="match status" value="1"/>
</dbReference>
<dbReference type="InterPro" id="IPR011701">
    <property type="entry name" value="MFS"/>
</dbReference>
<evidence type="ECO:0000256" key="2">
    <source>
        <dbReference type="ARBA" id="ARBA00022692"/>
    </source>
</evidence>
<evidence type="ECO:0000313" key="12">
    <source>
        <dbReference type="EMBL" id="KAL1585816.1"/>
    </source>
</evidence>
<comment type="similarity">
    <text evidence="5">Belongs to the major facilitator superfamily. CAR1 family.</text>
</comment>
<feature type="transmembrane region" description="Helical" evidence="10">
    <location>
        <begin position="113"/>
        <end position="132"/>
    </location>
</feature>
<dbReference type="Pfam" id="PF07690">
    <property type="entry name" value="MFS_1"/>
    <property type="match status" value="1"/>
</dbReference>
<feature type="compositionally biased region" description="Polar residues" evidence="9">
    <location>
        <begin position="22"/>
        <end position="42"/>
    </location>
</feature>
<evidence type="ECO:0000313" key="13">
    <source>
        <dbReference type="Proteomes" id="UP000803884"/>
    </source>
</evidence>
<evidence type="ECO:0000256" key="7">
    <source>
        <dbReference type="ARBA" id="ARBA00069139"/>
    </source>
</evidence>
<dbReference type="Gene3D" id="1.20.1250.20">
    <property type="entry name" value="MFS general substrate transporter like domains"/>
    <property type="match status" value="1"/>
</dbReference>
<dbReference type="InterPro" id="IPR036259">
    <property type="entry name" value="MFS_trans_sf"/>
</dbReference>
<evidence type="ECO:0000256" key="3">
    <source>
        <dbReference type="ARBA" id="ARBA00022989"/>
    </source>
</evidence>
<evidence type="ECO:0000256" key="5">
    <source>
        <dbReference type="ARBA" id="ARBA00038347"/>
    </source>
</evidence>
<feature type="compositionally biased region" description="Basic and acidic residues" evidence="9">
    <location>
        <begin position="45"/>
        <end position="62"/>
    </location>
</feature>
<evidence type="ECO:0000256" key="1">
    <source>
        <dbReference type="ARBA" id="ARBA00004141"/>
    </source>
</evidence>
<dbReference type="SUPFAM" id="SSF103473">
    <property type="entry name" value="MFS general substrate transporter"/>
    <property type="match status" value="1"/>
</dbReference>
<name>A0AB34KQ85_9PEZI</name>
<dbReference type="PANTHER" id="PTHR23502:SF49">
    <property type="entry name" value="MAJOR FACILITATOR SUPERFAMILY (MFS) PROFILE DOMAIN-CONTAINING PROTEIN"/>
    <property type="match status" value="1"/>
</dbReference>
<feature type="transmembrane region" description="Helical" evidence="10">
    <location>
        <begin position="483"/>
        <end position="502"/>
    </location>
</feature>
<reference evidence="12 13" key="1">
    <citation type="journal article" date="2020" name="Microbiol. Resour. Announc.">
        <title>Draft Genome Sequence of a Cladosporium Species Isolated from the Mesophotic Ascidian Didemnum maculosum.</title>
        <authorList>
            <person name="Gioti A."/>
            <person name="Siaperas R."/>
            <person name="Nikolaivits E."/>
            <person name="Le Goff G."/>
            <person name="Ouazzani J."/>
            <person name="Kotoulas G."/>
            <person name="Topakas E."/>
        </authorList>
    </citation>
    <scope>NUCLEOTIDE SEQUENCE [LARGE SCALE GENOMIC DNA]</scope>
    <source>
        <strain evidence="12 13">TM138-S3</strain>
    </source>
</reference>
<evidence type="ECO:0000256" key="4">
    <source>
        <dbReference type="ARBA" id="ARBA00023136"/>
    </source>
</evidence>
<evidence type="ECO:0000256" key="9">
    <source>
        <dbReference type="SAM" id="MobiDB-lite"/>
    </source>
</evidence>
<keyword evidence="3 10" id="KW-1133">Transmembrane helix</keyword>
<feature type="transmembrane region" description="Helical" evidence="10">
    <location>
        <begin position="205"/>
        <end position="225"/>
    </location>
</feature>
<proteinExistence type="inferred from homology"/>
<dbReference type="PANTHER" id="PTHR23502">
    <property type="entry name" value="MAJOR FACILITATOR SUPERFAMILY"/>
    <property type="match status" value="1"/>
</dbReference>
<comment type="subcellular location">
    <subcellularLocation>
        <location evidence="1">Membrane</location>
        <topology evidence="1">Multi-pass membrane protein</topology>
    </subcellularLocation>
</comment>
<dbReference type="RefSeq" id="XP_069228922.1">
    <property type="nucleotide sequence ID" value="XM_069373649.1"/>
</dbReference>
<feature type="domain" description="Major facilitator superfamily (MFS) profile" evidence="11">
    <location>
        <begin position="78"/>
        <end position="506"/>
    </location>
</feature>
<feature type="region of interest" description="Disordered" evidence="9">
    <location>
        <begin position="1"/>
        <end position="62"/>
    </location>
</feature>